<dbReference type="SUPFAM" id="SSF51649">
    <property type="entry name" value="RuBisCo, C-terminal domain"/>
    <property type="match status" value="1"/>
</dbReference>
<dbReference type="Proteomes" id="UP000305709">
    <property type="component" value="Unassembled WGS sequence"/>
</dbReference>
<dbReference type="OrthoDB" id="9764279at2"/>
<dbReference type="SFLD" id="SFLDS00014">
    <property type="entry name" value="RuBisCO"/>
    <property type="match status" value="1"/>
</dbReference>
<feature type="domain" description="Ribulose bisphosphate carboxylase large subunit C-terminal" evidence="1">
    <location>
        <begin position="125"/>
        <end position="283"/>
    </location>
</feature>
<dbReference type="SUPFAM" id="SSF54966">
    <property type="entry name" value="RuBisCO, large subunit, small (N-terminal) domain"/>
    <property type="match status" value="1"/>
</dbReference>
<dbReference type="GO" id="GO:0016984">
    <property type="term" value="F:ribulose-bisphosphate carboxylase activity"/>
    <property type="evidence" value="ECO:0007669"/>
    <property type="project" value="InterPro"/>
</dbReference>
<gene>
    <name evidence="2" type="ORF">FHG71_14545</name>
</gene>
<dbReference type="Gene3D" id="3.30.70.150">
    <property type="entry name" value="RuBisCO large subunit, N-terminal domain"/>
    <property type="match status" value="1"/>
</dbReference>
<dbReference type="EMBL" id="VDFV01000024">
    <property type="protein sequence ID" value="TNC68502.1"/>
    <property type="molecule type" value="Genomic_DNA"/>
</dbReference>
<dbReference type="InterPro" id="IPR036376">
    <property type="entry name" value="RuBisCO_lsu_C_sf"/>
</dbReference>
<organism evidence="2 3">
    <name type="scientific">Rubellimicrobium roseum</name>
    <dbReference type="NCBI Taxonomy" id="687525"/>
    <lineage>
        <taxon>Bacteria</taxon>
        <taxon>Pseudomonadati</taxon>
        <taxon>Pseudomonadota</taxon>
        <taxon>Alphaproteobacteria</taxon>
        <taxon>Rhodobacterales</taxon>
        <taxon>Roseobacteraceae</taxon>
        <taxon>Rubellimicrobium</taxon>
    </lineage>
</organism>
<dbReference type="GO" id="GO:0015977">
    <property type="term" value="P:carbon fixation"/>
    <property type="evidence" value="ECO:0007669"/>
    <property type="project" value="InterPro"/>
</dbReference>
<dbReference type="PANTHER" id="PTHR42704:SF17">
    <property type="entry name" value="RIBULOSE BISPHOSPHATE CARBOXYLASE LARGE CHAIN"/>
    <property type="match status" value="1"/>
</dbReference>
<evidence type="ECO:0000259" key="1">
    <source>
        <dbReference type="Pfam" id="PF00016"/>
    </source>
</evidence>
<dbReference type="Pfam" id="PF00016">
    <property type="entry name" value="RuBisCO_large"/>
    <property type="match status" value="1"/>
</dbReference>
<dbReference type="InterPro" id="IPR036422">
    <property type="entry name" value="RuBisCO_lsu_N_sf"/>
</dbReference>
<dbReference type="Gene3D" id="3.20.20.110">
    <property type="entry name" value="Ribulose bisphosphate carboxylase, large subunit, C-terminal domain"/>
    <property type="match status" value="1"/>
</dbReference>
<dbReference type="InterPro" id="IPR000685">
    <property type="entry name" value="RuBisCO_lsu_C"/>
</dbReference>
<dbReference type="PANTHER" id="PTHR42704">
    <property type="entry name" value="RIBULOSE BISPHOSPHATE CARBOXYLASE"/>
    <property type="match status" value="1"/>
</dbReference>
<reference evidence="2 3" key="1">
    <citation type="submission" date="2019-06" db="EMBL/GenBank/DDBJ databases">
        <authorList>
            <person name="Jiang L."/>
        </authorList>
    </citation>
    <scope>NUCLEOTIDE SEQUENCE [LARGE SCALE GENOMIC DNA]</scope>
    <source>
        <strain evidence="2 3">YIM 48858</strain>
    </source>
</reference>
<dbReference type="SFLD" id="SFLDG00301">
    <property type="entry name" value="RuBisCO-like_proteins"/>
    <property type="match status" value="1"/>
</dbReference>
<evidence type="ECO:0000313" key="2">
    <source>
        <dbReference type="EMBL" id="TNC68502.1"/>
    </source>
</evidence>
<proteinExistence type="predicted"/>
<name>A0A5C4NAC2_9RHOB</name>
<keyword evidence="3" id="KW-1185">Reference proteome</keyword>
<dbReference type="RefSeq" id="WP_139082424.1">
    <property type="nucleotide sequence ID" value="NZ_VDFV01000024.1"/>
</dbReference>
<protein>
    <submittedName>
        <fullName evidence="2">Ribulose 1,5-bisphosphate carboxylase</fullName>
    </submittedName>
</protein>
<sequence>MSRFAVTYRIRATDAAEARARAEGIAYEQTVEVPPDVVPPGFVRDEIVGRIEEIGPDSDGFRATISYSPESAGDDFHQFLNVVFGNSSLQKGIRVIAIDPGPEIRRRHPGARFGVEGIRRMARRPEGGLICPVLKPQGIGAEEIARIACLCALGGADIIKEDHGLSDLRTAPFRARVEAVVAALDRAELETGRRPAYFATLPGPFERIEANLAFAKAARVDGLVVMPGLFGWGLVSRIARDEALNLAVMMHPSLTGPFVVSEGSGMDCAVIYGTLQRLAGSDLSIFPNVGGRFGFTEGDCRAIAKACLDPNGPGRPILPNPGGGMSVDRAQEMQAMYGQDVAYLLGGSLLRHGEGLGAEIARMRRALDG</sequence>
<dbReference type="InterPro" id="IPR033966">
    <property type="entry name" value="RuBisCO"/>
</dbReference>
<dbReference type="AlphaFoldDB" id="A0A5C4NAC2"/>
<comment type="caution">
    <text evidence="2">The sequence shown here is derived from an EMBL/GenBank/DDBJ whole genome shotgun (WGS) entry which is preliminary data.</text>
</comment>
<evidence type="ECO:0000313" key="3">
    <source>
        <dbReference type="Proteomes" id="UP000305709"/>
    </source>
</evidence>
<dbReference type="GO" id="GO:0000287">
    <property type="term" value="F:magnesium ion binding"/>
    <property type="evidence" value="ECO:0007669"/>
    <property type="project" value="InterPro"/>
</dbReference>
<accession>A0A5C4NAC2</accession>